<evidence type="ECO:0000256" key="5">
    <source>
        <dbReference type="NCBIfam" id="TIGR00168"/>
    </source>
</evidence>
<feature type="domain" description="Translation initiation factor 3 C-terminal" evidence="7">
    <location>
        <begin position="147"/>
        <end position="231"/>
    </location>
</feature>
<protein>
    <recommendedName>
        <fullName evidence="4 5">Translation initiation factor IF-3</fullName>
    </recommendedName>
</protein>
<dbReference type="PROSITE" id="PS00938">
    <property type="entry name" value="IF3"/>
    <property type="match status" value="1"/>
</dbReference>
<evidence type="ECO:0000256" key="6">
    <source>
        <dbReference type="RuleBase" id="RU000646"/>
    </source>
</evidence>
<dbReference type="InterPro" id="IPR001288">
    <property type="entry name" value="Translation_initiation_fac_3"/>
</dbReference>
<dbReference type="GO" id="GO:0043022">
    <property type="term" value="F:ribosome binding"/>
    <property type="evidence" value="ECO:0007669"/>
    <property type="project" value="UniProtKB-ARBA"/>
</dbReference>
<dbReference type="HAMAP" id="MF_00080">
    <property type="entry name" value="IF_3"/>
    <property type="match status" value="1"/>
</dbReference>
<organism evidence="9 10">
    <name type="scientific">Streptococcus himalayensis</name>
    <dbReference type="NCBI Taxonomy" id="1888195"/>
    <lineage>
        <taxon>Bacteria</taxon>
        <taxon>Bacillati</taxon>
        <taxon>Bacillota</taxon>
        <taxon>Bacilli</taxon>
        <taxon>Lactobacillales</taxon>
        <taxon>Streptococcaceae</taxon>
        <taxon>Streptococcus</taxon>
    </lineage>
</organism>
<dbReference type="InterPro" id="IPR036787">
    <property type="entry name" value="T_IF-3_N_sf"/>
</dbReference>
<dbReference type="PANTHER" id="PTHR10938:SF0">
    <property type="entry name" value="TRANSLATION INITIATION FACTOR IF-3, MITOCHONDRIAL"/>
    <property type="match status" value="1"/>
</dbReference>
<dbReference type="FunFam" id="3.30.110.10:FF:000001">
    <property type="entry name" value="Translation initiation factor IF-3"/>
    <property type="match status" value="1"/>
</dbReference>
<dbReference type="Pfam" id="PF05198">
    <property type="entry name" value="IF3_N"/>
    <property type="match status" value="1"/>
</dbReference>
<dbReference type="InterPro" id="IPR019813">
    <property type="entry name" value="Translation_initiation_fac3_CS"/>
</dbReference>
<dbReference type="InterPro" id="IPR036788">
    <property type="entry name" value="T_IF-3_C_sf"/>
</dbReference>
<dbReference type="FunFam" id="3.10.20.80:FF:000001">
    <property type="entry name" value="Translation initiation factor IF-3"/>
    <property type="match status" value="1"/>
</dbReference>
<dbReference type="EMBL" id="BMJN01000007">
    <property type="protein sequence ID" value="GGE28012.1"/>
    <property type="molecule type" value="Genomic_DNA"/>
</dbReference>
<dbReference type="SUPFAM" id="SSF54364">
    <property type="entry name" value="Translation initiation factor IF3, N-terminal domain"/>
    <property type="match status" value="1"/>
</dbReference>
<sequence length="236" mass="26855">MTNQLKLDKIIELRKAEVRASRLATNVVWLYGLSFSDGINHVGRICVASPFLFFSKNKKEVKTIAKQDLFINDEIRVREVRLIGLEGEQLGIKPLAEAQALADNASVDLVLIQPQAKPPVAKIMDYGKFKFEYQKKQKEQRKKQSVVTVKEVRLSPTIDKGDFDTKLRNARKFLEKGNKVKVSIRFKGRMITHKEIGAKVLADFAEATQDVAIIEQRAKMDGRQMFMQLAPIPDKK</sequence>
<dbReference type="GO" id="GO:0005829">
    <property type="term" value="C:cytosol"/>
    <property type="evidence" value="ECO:0007669"/>
    <property type="project" value="TreeGrafter"/>
</dbReference>
<comment type="subunit">
    <text evidence="4 6">Monomer.</text>
</comment>
<gene>
    <name evidence="4 9" type="primary">infC</name>
    <name evidence="9" type="ORF">GCM10011510_06460</name>
</gene>
<evidence type="ECO:0000256" key="4">
    <source>
        <dbReference type="HAMAP-Rule" id="MF_00080"/>
    </source>
</evidence>
<dbReference type="InterPro" id="IPR019815">
    <property type="entry name" value="Translation_initiation_fac_3_C"/>
</dbReference>
<evidence type="ECO:0000313" key="9">
    <source>
        <dbReference type="EMBL" id="GGE28012.1"/>
    </source>
</evidence>
<comment type="function">
    <text evidence="4 6">IF-3 binds to the 30S ribosomal subunit and shifts the equilibrium between 70S ribosomes and their 50S and 30S subunits in favor of the free subunits, thus enhancing the availability of 30S subunits on which protein synthesis initiation begins.</text>
</comment>
<keyword evidence="3 4" id="KW-0648">Protein biosynthesis</keyword>
<dbReference type="InterPro" id="IPR019814">
    <property type="entry name" value="Translation_initiation_fac_3_N"/>
</dbReference>
<dbReference type="Gene3D" id="3.30.110.10">
    <property type="entry name" value="Translation initiation factor 3 (IF-3), C-terminal domain"/>
    <property type="match status" value="1"/>
</dbReference>
<dbReference type="GO" id="GO:0016020">
    <property type="term" value="C:membrane"/>
    <property type="evidence" value="ECO:0007669"/>
    <property type="project" value="TreeGrafter"/>
</dbReference>
<name>A0A917A5B6_9STRE</name>
<feature type="domain" description="Translation initiation factor 3 N-terminal" evidence="8">
    <location>
        <begin position="71"/>
        <end position="140"/>
    </location>
</feature>
<dbReference type="Pfam" id="PF00707">
    <property type="entry name" value="IF3_C"/>
    <property type="match status" value="1"/>
</dbReference>
<dbReference type="AlphaFoldDB" id="A0A917A5B6"/>
<keyword evidence="2 4" id="KW-0396">Initiation factor</keyword>
<dbReference type="PANTHER" id="PTHR10938">
    <property type="entry name" value="TRANSLATION INITIATION FACTOR IF-3"/>
    <property type="match status" value="1"/>
</dbReference>
<evidence type="ECO:0000256" key="1">
    <source>
        <dbReference type="ARBA" id="ARBA00005439"/>
    </source>
</evidence>
<reference evidence="9" key="1">
    <citation type="journal article" date="2014" name="Int. J. Syst. Evol. Microbiol.">
        <title>Complete genome sequence of Corynebacterium casei LMG S-19264T (=DSM 44701T), isolated from a smear-ripened cheese.</title>
        <authorList>
            <consortium name="US DOE Joint Genome Institute (JGI-PGF)"/>
            <person name="Walter F."/>
            <person name="Albersmeier A."/>
            <person name="Kalinowski J."/>
            <person name="Ruckert C."/>
        </authorList>
    </citation>
    <scope>NUCLEOTIDE SEQUENCE</scope>
    <source>
        <strain evidence="9">CGMCC 1.15533</strain>
    </source>
</reference>
<comment type="caution">
    <text evidence="9">The sequence shown here is derived from an EMBL/GenBank/DDBJ whole genome shotgun (WGS) entry which is preliminary data.</text>
</comment>
<reference evidence="9" key="2">
    <citation type="submission" date="2020-09" db="EMBL/GenBank/DDBJ databases">
        <authorList>
            <person name="Sun Q."/>
            <person name="Zhou Y."/>
        </authorList>
    </citation>
    <scope>NUCLEOTIDE SEQUENCE</scope>
    <source>
        <strain evidence="9">CGMCC 1.15533</strain>
    </source>
</reference>
<evidence type="ECO:0000256" key="2">
    <source>
        <dbReference type="ARBA" id="ARBA00022540"/>
    </source>
</evidence>
<evidence type="ECO:0000313" key="10">
    <source>
        <dbReference type="Proteomes" id="UP000660801"/>
    </source>
</evidence>
<dbReference type="NCBIfam" id="TIGR00168">
    <property type="entry name" value="infC"/>
    <property type="match status" value="1"/>
</dbReference>
<dbReference type="GO" id="GO:0003743">
    <property type="term" value="F:translation initiation factor activity"/>
    <property type="evidence" value="ECO:0007669"/>
    <property type="project" value="UniProtKB-UniRule"/>
</dbReference>
<proteinExistence type="inferred from homology"/>
<evidence type="ECO:0000259" key="7">
    <source>
        <dbReference type="Pfam" id="PF00707"/>
    </source>
</evidence>
<comment type="subcellular location">
    <subcellularLocation>
        <location evidence="4 6">Cytoplasm</location>
    </subcellularLocation>
</comment>
<dbReference type="GO" id="GO:0032790">
    <property type="term" value="P:ribosome disassembly"/>
    <property type="evidence" value="ECO:0007669"/>
    <property type="project" value="TreeGrafter"/>
</dbReference>
<dbReference type="SUPFAM" id="SSF55200">
    <property type="entry name" value="Translation initiation factor IF3, C-terminal domain"/>
    <property type="match status" value="1"/>
</dbReference>
<keyword evidence="4" id="KW-0963">Cytoplasm</keyword>
<keyword evidence="10" id="KW-1185">Reference proteome</keyword>
<evidence type="ECO:0000259" key="8">
    <source>
        <dbReference type="Pfam" id="PF05198"/>
    </source>
</evidence>
<accession>A0A917A5B6</accession>
<dbReference type="Proteomes" id="UP000660801">
    <property type="component" value="Unassembled WGS sequence"/>
</dbReference>
<evidence type="ECO:0000256" key="3">
    <source>
        <dbReference type="ARBA" id="ARBA00022917"/>
    </source>
</evidence>
<comment type="similarity">
    <text evidence="1 4 6">Belongs to the IF-3 family.</text>
</comment>
<dbReference type="Gene3D" id="3.10.20.80">
    <property type="entry name" value="Translation initiation factor 3 (IF-3), N-terminal domain"/>
    <property type="match status" value="1"/>
</dbReference>